<dbReference type="PANTHER" id="PTHR12815">
    <property type="entry name" value="SORTING AND ASSEMBLY MACHINERY SAMM50 PROTEIN FAMILY MEMBER"/>
    <property type="match status" value="1"/>
</dbReference>
<evidence type="ECO:0000259" key="7">
    <source>
        <dbReference type="PROSITE" id="PS51779"/>
    </source>
</evidence>
<proteinExistence type="predicted"/>
<evidence type="ECO:0000313" key="10">
    <source>
        <dbReference type="Proteomes" id="UP000053372"/>
    </source>
</evidence>
<dbReference type="InterPro" id="IPR039910">
    <property type="entry name" value="D15-like"/>
</dbReference>
<evidence type="ECO:0000313" key="8">
    <source>
        <dbReference type="EMBL" id="KST68216.1"/>
    </source>
</evidence>
<keyword evidence="3" id="KW-0732">Signal</keyword>
<dbReference type="Proteomes" id="UP000053372">
    <property type="component" value="Unassembled WGS sequence"/>
</dbReference>
<dbReference type="Pfam" id="PF07244">
    <property type="entry name" value="POTRA"/>
    <property type="match status" value="1"/>
</dbReference>
<dbReference type="GO" id="GO:0019867">
    <property type="term" value="C:outer membrane"/>
    <property type="evidence" value="ECO:0007669"/>
    <property type="project" value="InterPro"/>
</dbReference>
<evidence type="ECO:0000256" key="2">
    <source>
        <dbReference type="ARBA" id="ARBA00022692"/>
    </source>
</evidence>
<keyword evidence="4" id="KW-0472">Membrane</keyword>
<dbReference type="PANTHER" id="PTHR12815:SF47">
    <property type="entry name" value="TRANSLOCATION AND ASSEMBLY MODULE SUBUNIT TAMA"/>
    <property type="match status" value="1"/>
</dbReference>
<feature type="compositionally biased region" description="Polar residues" evidence="6">
    <location>
        <begin position="73"/>
        <end position="96"/>
    </location>
</feature>
<dbReference type="Pfam" id="PF08479">
    <property type="entry name" value="POTRA_2"/>
    <property type="match status" value="1"/>
</dbReference>
<reference evidence="8 10" key="1">
    <citation type="journal article" date="2015" name="Genome Announc.">
        <title>Draft Genome of the Euendolithic (true boring) Cyanobacterium Mastigocoleus testarum strain BC008.</title>
        <authorList>
            <person name="Guida B.S."/>
            <person name="Garcia-Pichel F."/>
        </authorList>
    </citation>
    <scope>NUCLEOTIDE SEQUENCE [LARGE SCALE GENOMIC DNA]</scope>
    <source>
        <strain evidence="8 10">BC008</strain>
    </source>
</reference>
<keyword evidence="10" id="KW-1185">Reference proteome</keyword>
<protein>
    <recommendedName>
        <fullName evidence="7">POTRA domain-containing protein</fullName>
    </recommendedName>
</protein>
<organism evidence="8 10">
    <name type="scientific">Mastigocoleus testarum BC008</name>
    <dbReference type="NCBI Taxonomy" id="371196"/>
    <lineage>
        <taxon>Bacteria</taxon>
        <taxon>Bacillati</taxon>
        <taxon>Cyanobacteriota</taxon>
        <taxon>Cyanophyceae</taxon>
        <taxon>Nostocales</taxon>
        <taxon>Hapalosiphonaceae</taxon>
        <taxon>Mastigocoleus</taxon>
    </lineage>
</organism>
<name>A0A0V7ZUP5_9CYAN</name>
<dbReference type="InterPro" id="IPR010827">
    <property type="entry name" value="BamA/TamA_POTRA"/>
</dbReference>
<evidence type="ECO:0000256" key="3">
    <source>
        <dbReference type="ARBA" id="ARBA00022729"/>
    </source>
</evidence>
<gene>
    <name evidence="8" type="ORF">BC008_32460</name>
    <name evidence="9" type="ORF">BC008_34145</name>
</gene>
<dbReference type="PROSITE" id="PS51779">
    <property type="entry name" value="POTRA"/>
    <property type="match status" value="1"/>
</dbReference>
<feature type="compositionally biased region" description="Low complexity" evidence="6">
    <location>
        <begin position="9"/>
        <end position="72"/>
    </location>
</feature>
<evidence type="ECO:0000313" key="9">
    <source>
        <dbReference type="EMBL" id="KST68878.1"/>
    </source>
</evidence>
<dbReference type="EMBL" id="LMTZ01000077">
    <property type="protein sequence ID" value="KST68216.1"/>
    <property type="molecule type" value="Genomic_DNA"/>
</dbReference>
<dbReference type="InterPro" id="IPR013686">
    <property type="entry name" value="Polypept-transport_assoc_ShlB"/>
</dbReference>
<dbReference type="EMBL" id="LMTZ01000045">
    <property type="protein sequence ID" value="KST68878.1"/>
    <property type="molecule type" value="Genomic_DNA"/>
</dbReference>
<evidence type="ECO:0000256" key="6">
    <source>
        <dbReference type="SAM" id="MobiDB-lite"/>
    </source>
</evidence>
<keyword evidence="2" id="KW-0812">Transmembrane</keyword>
<evidence type="ECO:0000256" key="4">
    <source>
        <dbReference type="ARBA" id="ARBA00023136"/>
    </source>
</evidence>
<dbReference type="InterPro" id="IPR034746">
    <property type="entry name" value="POTRA"/>
</dbReference>
<feature type="region of interest" description="Disordered" evidence="6">
    <location>
        <begin position="1"/>
        <end position="97"/>
    </location>
</feature>
<dbReference type="Gene3D" id="2.40.160.50">
    <property type="entry name" value="membrane protein fhac: a member of the omp85/tpsb transporter family"/>
    <property type="match status" value="1"/>
</dbReference>
<evidence type="ECO:0000256" key="5">
    <source>
        <dbReference type="ARBA" id="ARBA00023237"/>
    </source>
</evidence>
<dbReference type="AlphaFoldDB" id="A0A0V7ZUP5"/>
<evidence type="ECO:0000256" key="1">
    <source>
        <dbReference type="ARBA" id="ARBA00004370"/>
    </source>
</evidence>
<dbReference type="Gene3D" id="3.10.20.310">
    <property type="entry name" value="membrane protein fhac"/>
    <property type="match status" value="3"/>
</dbReference>
<dbReference type="InterPro" id="IPR000184">
    <property type="entry name" value="Bac_surfAg_D15"/>
</dbReference>
<comment type="subcellular location">
    <subcellularLocation>
        <location evidence="1">Membrane</location>
    </subcellularLocation>
</comment>
<comment type="caution">
    <text evidence="8">The sequence shown here is derived from an EMBL/GenBank/DDBJ whole genome shotgun (WGS) entry which is preliminary data.</text>
</comment>
<accession>A0A0V7ZUP5</accession>
<dbReference type="Pfam" id="PF01103">
    <property type="entry name" value="Omp85"/>
    <property type="match status" value="1"/>
</dbReference>
<keyword evidence="5" id="KW-0998">Cell outer membrane</keyword>
<sequence length="676" mass="73122">MSDRQVSVQTTSNQSTSNQSTSTQNISNQSTSTQSISNQSTSNQSTSTQNISNQSTSTQSISNQSISNQNTSDKNISNIKQTTQTPQIQRDNTIPDNNDLVVPAIEVRVVGATQELEAIIRQVIKTQVGGDTNQSQLQKDVTAILNTGLFSNANVSSGETEFGLKVVYRVEPLIVRSLQLSGAKALKYQVAIEPFKSQIGQPISPSTLKNAVKEINQWYKDNGYSLARVLEIKPNPQGSLTLQVAEGVVGEIKFQFVNEEGETVSDRGKAVKGRTKPDFLRQQLQLKSGAVFQDKVVRQDLQKLYGLGLFESANVALDGDANKVDVIYKLKELGARSVNLGGNFNADQGIVGTFTYRDQNVRGTNDNLGVNVQAGRRHLGFDAKFTSPYRSSNPDRLGYSINAFRRRGLSETFDDEIKLVNGDKVRQGKFGASFQLQKPIDDWNATLGLNYTRTSIRDRKGRVTAKDELNNPLTLSGTGVDDLTTVSLSATKDQRDNLINPTKGSVLTLSSEQSIPLGLGNISMNRLQANYSQYVPVKLFKSDKTQVFAFNAQAGTVIGDLPPYETFNLGGSHSVRGYSGGKVGSGRSYILASAEYRFPLPVVKSLGGVVFADFASDLGSGDTVLADPAGARGKPGSGFGVGAGIRVNSPLGLIRADYGITDQGESQLHFGFGHRF</sequence>
<feature type="domain" description="POTRA" evidence="7">
    <location>
        <begin position="173"/>
        <end position="247"/>
    </location>
</feature>